<dbReference type="Gene3D" id="3.40.190.10">
    <property type="entry name" value="Periplasmic binding protein-like II"/>
    <property type="match status" value="1"/>
</dbReference>
<dbReference type="InterPro" id="IPR005119">
    <property type="entry name" value="LysR_subst-bd"/>
</dbReference>
<keyword evidence="10" id="KW-0804">Transcription</keyword>
<dbReference type="InterPro" id="IPR011991">
    <property type="entry name" value="ArsR-like_HTH"/>
</dbReference>
<dbReference type="Gene3D" id="1.10.10.10">
    <property type="entry name" value="Winged helix-like DNA-binding domain superfamily/Winged helix DNA-binding domain"/>
    <property type="match status" value="1"/>
</dbReference>
<reference evidence="13 14" key="1">
    <citation type="journal article" date="2011" name="J. Bacteriol.">
        <title>Complete genome sequence of the plant pathogen Ralstonia solanacearum strain Po82.</title>
        <authorList>
            <person name="Xu J."/>
            <person name="Zheng H.J."/>
            <person name="Liu L."/>
            <person name="Pan Z.C."/>
            <person name="Prior P."/>
            <person name="Tang B."/>
            <person name="Xu J.S."/>
            <person name="Zhang H."/>
            <person name="Tian Q."/>
            <person name="Zhang L.Q."/>
            <person name="Feng J."/>
        </authorList>
    </citation>
    <scope>NUCLEOTIDE SEQUENCE [LARGE SCALE GENOMIC DNA]</scope>
    <source>
        <strain evidence="13 14">Po82</strain>
        <plasmid evidence="13">megaplasmid</plasmid>
    </source>
</reference>
<dbReference type="InterPro" id="IPR000847">
    <property type="entry name" value="LysR_HTH_N"/>
</dbReference>
<evidence type="ECO:0000313" key="13">
    <source>
        <dbReference type="EMBL" id="AEG71649.1"/>
    </source>
</evidence>
<dbReference type="SUPFAM" id="SSF46785">
    <property type="entry name" value="Winged helix' DNA-binding domain"/>
    <property type="match status" value="1"/>
</dbReference>
<dbReference type="KEGG" id="rsn:RSPO_m01012"/>
<dbReference type="GO" id="GO:0009086">
    <property type="term" value="P:methionine biosynthetic process"/>
    <property type="evidence" value="ECO:0007669"/>
    <property type="project" value="UniProtKB-KW"/>
</dbReference>
<keyword evidence="7" id="KW-0805">Transcription regulation</keyword>
<keyword evidence="5" id="KW-0678">Repressor</keyword>
<proteinExistence type="inferred from homology"/>
<dbReference type="InterPro" id="IPR037406">
    <property type="entry name" value="MetR_PBP2"/>
</dbReference>
<dbReference type="GO" id="GO:0000976">
    <property type="term" value="F:transcription cis-regulatory region binding"/>
    <property type="evidence" value="ECO:0007669"/>
    <property type="project" value="TreeGrafter"/>
</dbReference>
<dbReference type="PRINTS" id="PR00039">
    <property type="entry name" value="HTHLYSR"/>
</dbReference>
<keyword evidence="11" id="KW-0486">Methionine biosynthesis</keyword>
<evidence type="ECO:0000256" key="2">
    <source>
        <dbReference type="ARBA" id="ARBA00009437"/>
    </source>
</evidence>
<keyword evidence="4" id="KW-0963">Cytoplasm</keyword>
<dbReference type="PANTHER" id="PTHR30126:SF25">
    <property type="entry name" value="HTH-TYPE TRANSCRIPTIONAL REGULATOR METR"/>
    <property type="match status" value="1"/>
</dbReference>
<protein>
    <recommendedName>
        <fullName evidence="3">HTH-type transcriptional regulator MetR</fullName>
    </recommendedName>
</protein>
<evidence type="ECO:0000256" key="11">
    <source>
        <dbReference type="ARBA" id="ARBA00023167"/>
    </source>
</evidence>
<dbReference type="GO" id="GO:0003700">
    <property type="term" value="F:DNA-binding transcription factor activity"/>
    <property type="evidence" value="ECO:0007669"/>
    <property type="project" value="InterPro"/>
</dbReference>
<evidence type="ECO:0000256" key="6">
    <source>
        <dbReference type="ARBA" id="ARBA00022605"/>
    </source>
</evidence>
<geneLocation type="plasmid" evidence="14"/>
<comment type="similarity">
    <text evidence="2">Belongs to the LysR transcriptional regulatory family.</text>
</comment>
<organism evidence="13 14">
    <name type="scientific">Ralstonia solanacearum (strain Po82)</name>
    <dbReference type="NCBI Taxonomy" id="1031711"/>
    <lineage>
        <taxon>Bacteria</taxon>
        <taxon>Pseudomonadati</taxon>
        <taxon>Pseudomonadota</taxon>
        <taxon>Betaproteobacteria</taxon>
        <taxon>Burkholderiales</taxon>
        <taxon>Burkholderiaceae</taxon>
        <taxon>Ralstonia</taxon>
        <taxon>Ralstonia solanacearum species complex</taxon>
    </lineage>
</organism>
<evidence type="ECO:0000256" key="4">
    <source>
        <dbReference type="ARBA" id="ARBA00022490"/>
    </source>
</evidence>
<gene>
    <name evidence="13" type="primary">metR</name>
    <name evidence="13" type="ordered locus">RSPO_m01012</name>
</gene>
<evidence type="ECO:0000256" key="8">
    <source>
        <dbReference type="ARBA" id="ARBA00023125"/>
    </source>
</evidence>
<dbReference type="PATRIC" id="fig|1031711.3.peg.4213"/>
<keyword evidence="8" id="KW-0238">DNA-binding</keyword>
<evidence type="ECO:0000313" key="14">
    <source>
        <dbReference type="Proteomes" id="UP000007953"/>
    </source>
</evidence>
<evidence type="ECO:0000256" key="7">
    <source>
        <dbReference type="ARBA" id="ARBA00023015"/>
    </source>
</evidence>
<keyword evidence="9" id="KW-0010">Activator</keyword>
<name>F6GAD4_RALS8</name>
<accession>F6GAD4</accession>
<dbReference type="GO" id="GO:0005737">
    <property type="term" value="C:cytoplasm"/>
    <property type="evidence" value="ECO:0007669"/>
    <property type="project" value="UniProtKB-SubCell"/>
</dbReference>
<dbReference type="HOGENOM" id="CLU_039613_6_0_4"/>
<evidence type="ECO:0000259" key="12">
    <source>
        <dbReference type="PROSITE" id="PS50931"/>
    </source>
</evidence>
<evidence type="ECO:0000256" key="10">
    <source>
        <dbReference type="ARBA" id="ARBA00023163"/>
    </source>
</evidence>
<sequence>MTTDHESNDIIFDIVEWNSYFGNRAIMLEIRHLRTLIALADGGSVSRAAERLHLTQSALSHQLRALEAHYGLAVVRRKGQTVELSEAGERLLELAQKVVADIQTAERDLERIKGRAAGTLRIALECHTCFDWLMPVMDAFRQRWPEVEMDLVSGFHTDPLALLKEGRADVVIGSDAKMRRGVVFAPLFRFEILAVLPTDHPLHNRKWLEAQDFTDQTLITYPVPEERIDLIRQVLAPAGIPFTRRTTELTIAVLQLVASRRGLAALPSWGIKNYVDYEYVIAKRVGREGVWSDLYAAMTRDYAEAPFAQDFIETAKSICFARLPGLMALE</sequence>
<dbReference type="AlphaFoldDB" id="F6GAD4"/>
<dbReference type="InterPro" id="IPR036390">
    <property type="entry name" value="WH_DNA-bd_sf"/>
</dbReference>
<dbReference type="Proteomes" id="UP000007953">
    <property type="component" value="Plasmid megaplasmid"/>
</dbReference>
<evidence type="ECO:0000256" key="5">
    <source>
        <dbReference type="ARBA" id="ARBA00022491"/>
    </source>
</evidence>
<dbReference type="EMBL" id="CP002820">
    <property type="protein sequence ID" value="AEG71649.1"/>
    <property type="molecule type" value="Genomic_DNA"/>
</dbReference>
<dbReference type="Pfam" id="PF00126">
    <property type="entry name" value="HTH_1"/>
    <property type="match status" value="1"/>
</dbReference>
<dbReference type="Pfam" id="PF03466">
    <property type="entry name" value="LysR_substrate"/>
    <property type="match status" value="1"/>
</dbReference>
<dbReference type="PROSITE" id="PS50931">
    <property type="entry name" value="HTH_LYSR"/>
    <property type="match status" value="1"/>
</dbReference>
<keyword evidence="13" id="KW-0614">Plasmid</keyword>
<dbReference type="CDD" id="cd08441">
    <property type="entry name" value="PBP2_MetR"/>
    <property type="match status" value="1"/>
</dbReference>
<feature type="domain" description="HTH lysR-type" evidence="12">
    <location>
        <begin position="28"/>
        <end position="85"/>
    </location>
</feature>
<dbReference type="SUPFAM" id="SSF53850">
    <property type="entry name" value="Periplasmic binding protein-like II"/>
    <property type="match status" value="1"/>
</dbReference>
<dbReference type="InterPro" id="IPR036388">
    <property type="entry name" value="WH-like_DNA-bd_sf"/>
</dbReference>
<dbReference type="CDD" id="cd00090">
    <property type="entry name" value="HTH_ARSR"/>
    <property type="match status" value="1"/>
</dbReference>
<comment type="subcellular location">
    <subcellularLocation>
        <location evidence="1">Cytoplasm</location>
    </subcellularLocation>
</comment>
<evidence type="ECO:0000256" key="1">
    <source>
        <dbReference type="ARBA" id="ARBA00004496"/>
    </source>
</evidence>
<keyword evidence="6" id="KW-0028">Amino-acid biosynthesis</keyword>
<evidence type="ECO:0000256" key="3">
    <source>
        <dbReference type="ARBA" id="ARBA00019365"/>
    </source>
</evidence>
<dbReference type="PANTHER" id="PTHR30126">
    <property type="entry name" value="HTH-TYPE TRANSCRIPTIONAL REGULATOR"/>
    <property type="match status" value="1"/>
</dbReference>
<evidence type="ECO:0000256" key="9">
    <source>
        <dbReference type="ARBA" id="ARBA00023159"/>
    </source>
</evidence>